<dbReference type="EMBL" id="MN738786">
    <property type="protein sequence ID" value="QHT36788.1"/>
    <property type="molecule type" value="Genomic_DNA"/>
</dbReference>
<reference evidence="1" key="1">
    <citation type="journal article" date="2020" name="Nature">
        <title>Giant virus diversity and host interactions through global metagenomics.</title>
        <authorList>
            <person name="Schulz F."/>
            <person name="Roux S."/>
            <person name="Paez-Espino D."/>
            <person name="Jungbluth S."/>
            <person name="Walsh D.A."/>
            <person name="Denef V.J."/>
            <person name="McMahon K.D."/>
            <person name="Konstantinidis K.T."/>
            <person name="Eloe-Fadrosh E.A."/>
            <person name="Kyrpides N.C."/>
            <person name="Woyke T."/>
        </authorList>
    </citation>
    <scope>NUCLEOTIDE SEQUENCE</scope>
    <source>
        <strain evidence="1">GVMAG-S-ERX555967-130</strain>
    </source>
</reference>
<name>A0A6C0F5B2_9ZZZZ</name>
<accession>A0A6C0F5B2</accession>
<proteinExistence type="predicted"/>
<evidence type="ECO:0000313" key="1">
    <source>
        <dbReference type="EMBL" id="QHT36788.1"/>
    </source>
</evidence>
<protein>
    <submittedName>
        <fullName evidence="1">Uncharacterized protein</fullName>
    </submittedName>
</protein>
<dbReference type="AlphaFoldDB" id="A0A6C0F5B2"/>
<organism evidence="1">
    <name type="scientific">viral metagenome</name>
    <dbReference type="NCBI Taxonomy" id="1070528"/>
    <lineage>
        <taxon>unclassified sequences</taxon>
        <taxon>metagenomes</taxon>
        <taxon>organismal metagenomes</taxon>
    </lineage>
</organism>
<sequence>MYSEVFEKYTGPEMVSFMFDGKDITDKMKALYGRKRNWQANVYTYGELFGEGVKDKGFRIDYKSEDGRKHWQHGVVGDSSQLCWFIRF</sequence>